<comment type="caution">
    <text evidence="11">The sequence shown here is derived from an EMBL/GenBank/DDBJ whole genome shotgun (WGS) entry which is preliminary data.</text>
</comment>
<dbReference type="InterPro" id="IPR050182">
    <property type="entry name" value="Cytochrome_P450_fam2"/>
</dbReference>
<dbReference type="GO" id="GO:0020037">
    <property type="term" value="F:heme binding"/>
    <property type="evidence" value="ECO:0007669"/>
    <property type="project" value="InterPro"/>
</dbReference>
<evidence type="ECO:0000256" key="9">
    <source>
        <dbReference type="RuleBase" id="RU000461"/>
    </source>
</evidence>
<evidence type="ECO:0000256" key="10">
    <source>
        <dbReference type="SAM" id="SignalP"/>
    </source>
</evidence>
<keyword evidence="10" id="KW-0732">Signal</keyword>
<evidence type="ECO:0000256" key="4">
    <source>
        <dbReference type="ARBA" id="ARBA00022723"/>
    </source>
</evidence>
<evidence type="ECO:0000256" key="2">
    <source>
        <dbReference type="ARBA" id="ARBA00010617"/>
    </source>
</evidence>
<dbReference type="PANTHER" id="PTHR24300:SF376">
    <property type="entry name" value="CYTOCHROME P450 15A1"/>
    <property type="match status" value="1"/>
</dbReference>
<dbReference type="GO" id="GO:0006082">
    <property type="term" value="P:organic acid metabolic process"/>
    <property type="evidence" value="ECO:0007669"/>
    <property type="project" value="TreeGrafter"/>
</dbReference>
<dbReference type="SUPFAM" id="SSF48264">
    <property type="entry name" value="Cytochrome P450"/>
    <property type="match status" value="1"/>
</dbReference>
<protein>
    <recommendedName>
        <fullName evidence="13">Cytochrome P450 305a1</fullName>
    </recommendedName>
</protein>
<accession>A0AA38IVV1</accession>
<dbReference type="GO" id="GO:0016712">
    <property type="term" value="F:oxidoreductase activity, acting on paired donors, with incorporation or reduction of molecular oxygen, reduced flavin or flavoprotein as one donor, and incorporation of one atom of oxygen"/>
    <property type="evidence" value="ECO:0007669"/>
    <property type="project" value="TreeGrafter"/>
</dbReference>
<dbReference type="InterPro" id="IPR017972">
    <property type="entry name" value="Cyt_P450_CS"/>
</dbReference>
<evidence type="ECO:0000256" key="8">
    <source>
        <dbReference type="PIRSR" id="PIRSR602401-1"/>
    </source>
</evidence>
<evidence type="ECO:0008006" key="13">
    <source>
        <dbReference type="Google" id="ProtNLM"/>
    </source>
</evidence>
<dbReference type="InterPro" id="IPR036396">
    <property type="entry name" value="Cyt_P450_sf"/>
</dbReference>
<evidence type="ECO:0000256" key="1">
    <source>
        <dbReference type="ARBA" id="ARBA00001971"/>
    </source>
</evidence>
<dbReference type="InterPro" id="IPR001128">
    <property type="entry name" value="Cyt_P450"/>
</dbReference>
<dbReference type="CDD" id="cd20651">
    <property type="entry name" value="CYP15A1-like"/>
    <property type="match status" value="1"/>
</dbReference>
<feature type="binding site" description="axial binding residue" evidence="8">
    <location>
        <position position="437"/>
    </location>
    <ligand>
        <name>heme</name>
        <dbReference type="ChEBI" id="CHEBI:30413"/>
    </ligand>
    <ligandPart>
        <name>Fe</name>
        <dbReference type="ChEBI" id="CHEBI:18248"/>
    </ligandPart>
</feature>
<reference evidence="11" key="1">
    <citation type="journal article" date="2023" name="G3 (Bethesda)">
        <title>Whole genome assemblies of Zophobas morio and Tenebrio molitor.</title>
        <authorList>
            <person name="Kaur S."/>
            <person name="Stinson S.A."/>
            <person name="diCenzo G.C."/>
        </authorList>
    </citation>
    <scope>NUCLEOTIDE SEQUENCE</scope>
    <source>
        <strain evidence="11">QUZm001</strain>
    </source>
</reference>
<keyword evidence="7 9" id="KW-0503">Monooxygenase</keyword>
<keyword evidence="4 8" id="KW-0479">Metal-binding</keyword>
<keyword evidence="12" id="KW-1185">Reference proteome</keyword>
<dbReference type="InterPro" id="IPR002401">
    <property type="entry name" value="Cyt_P450_E_grp-I"/>
</dbReference>
<evidence type="ECO:0000256" key="5">
    <source>
        <dbReference type="ARBA" id="ARBA00023002"/>
    </source>
</evidence>
<dbReference type="AlphaFoldDB" id="A0AA38IVV1"/>
<dbReference type="Gene3D" id="1.10.630.10">
    <property type="entry name" value="Cytochrome P450"/>
    <property type="match status" value="1"/>
</dbReference>
<dbReference type="PRINTS" id="PR00463">
    <property type="entry name" value="EP450I"/>
</dbReference>
<dbReference type="Pfam" id="PF00067">
    <property type="entry name" value="p450"/>
    <property type="match status" value="1"/>
</dbReference>
<dbReference type="FunFam" id="1.10.630.10:FF:000078">
    <property type="entry name" value="Probable cytochrome P450 515A1"/>
    <property type="match status" value="1"/>
</dbReference>
<dbReference type="GO" id="GO:0006805">
    <property type="term" value="P:xenobiotic metabolic process"/>
    <property type="evidence" value="ECO:0007669"/>
    <property type="project" value="TreeGrafter"/>
</dbReference>
<feature type="signal peptide" evidence="10">
    <location>
        <begin position="1"/>
        <end position="18"/>
    </location>
</feature>
<evidence type="ECO:0000256" key="3">
    <source>
        <dbReference type="ARBA" id="ARBA00022617"/>
    </source>
</evidence>
<gene>
    <name evidence="11" type="ORF">Zmor_006897</name>
</gene>
<dbReference type="PRINTS" id="PR00385">
    <property type="entry name" value="P450"/>
</dbReference>
<dbReference type="Proteomes" id="UP001168821">
    <property type="component" value="Unassembled WGS sequence"/>
</dbReference>
<dbReference type="GO" id="GO:0008395">
    <property type="term" value="F:steroid hydroxylase activity"/>
    <property type="evidence" value="ECO:0007669"/>
    <property type="project" value="TreeGrafter"/>
</dbReference>
<proteinExistence type="inferred from homology"/>
<keyword evidence="5 9" id="KW-0560">Oxidoreductase</keyword>
<name>A0AA38IVV1_9CUCU</name>
<evidence type="ECO:0000313" key="12">
    <source>
        <dbReference type="Proteomes" id="UP001168821"/>
    </source>
</evidence>
<dbReference type="PROSITE" id="PS00086">
    <property type="entry name" value="CYTOCHROME_P450"/>
    <property type="match status" value="1"/>
</dbReference>
<keyword evidence="3 8" id="KW-0349">Heme</keyword>
<evidence type="ECO:0000256" key="7">
    <source>
        <dbReference type="ARBA" id="ARBA00023033"/>
    </source>
</evidence>
<dbReference type="EMBL" id="JALNTZ010000002">
    <property type="protein sequence ID" value="KAJ3662553.1"/>
    <property type="molecule type" value="Genomic_DNA"/>
</dbReference>
<evidence type="ECO:0000313" key="11">
    <source>
        <dbReference type="EMBL" id="KAJ3662553.1"/>
    </source>
</evidence>
<keyword evidence="6 8" id="KW-0408">Iron</keyword>
<organism evidence="11 12">
    <name type="scientific">Zophobas morio</name>
    <dbReference type="NCBI Taxonomy" id="2755281"/>
    <lineage>
        <taxon>Eukaryota</taxon>
        <taxon>Metazoa</taxon>
        <taxon>Ecdysozoa</taxon>
        <taxon>Arthropoda</taxon>
        <taxon>Hexapoda</taxon>
        <taxon>Insecta</taxon>
        <taxon>Pterygota</taxon>
        <taxon>Neoptera</taxon>
        <taxon>Endopterygota</taxon>
        <taxon>Coleoptera</taxon>
        <taxon>Polyphaga</taxon>
        <taxon>Cucujiformia</taxon>
        <taxon>Tenebrionidae</taxon>
        <taxon>Zophobas</taxon>
    </lineage>
</organism>
<evidence type="ECO:0000256" key="6">
    <source>
        <dbReference type="ARBA" id="ARBA00023004"/>
    </source>
</evidence>
<comment type="cofactor">
    <cofactor evidence="1 8">
        <name>heme</name>
        <dbReference type="ChEBI" id="CHEBI:30413"/>
    </cofactor>
</comment>
<sequence>MFFLIIFVFILLVLYVIKEMKRPQNFPPGPMWLPFIGNLHELKKLSKFLGGQHHALQELAHKYNTNVLGLKLGSEYIVTVFTYPLIREVLTSEEYQGRPDNFFLRLRCMGKRNGITCTDGEMWSNQRNFVNRHLRNLGFGKKQMEEMIREEVVEVLNILYTDGGDINVDKFLAPSVLNVIWALITGERISRDDSQLKELLDLFNRRSKAFDMTGGTLSLYPWLRYILPEWSGYNLIQRVNANMKNFFMKTIYEHQQSWKEGKNDDLIYRYISEMRANNNDDEDFIEEQLVMICLDLFIGGAQTTSGTLNFAFLLMIMYPDIQKKVQNEIDENFEKGSIIDYSERHKVPYVEAVLMEIMRFRHVIPVSGPRRVMQETTLDGYTIPKDTTVLISLYSVHNSPEYWNNPEIFEPERFLDEKGCLITNERLLPFGLGKRRCLAEVLAKTCIFMFFVEILRKYTVCLAPGSEPLTEKYIPGIILSPTRYQARFVARTTNI</sequence>
<dbReference type="GO" id="GO:0005506">
    <property type="term" value="F:iron ion binding"/>
    <property type="evidence" value="ECO:0007669"/>
    <property type="project" value="InterPro"/>
</dbReference>
<feature type="chain" id="PRO_5041275086" description="Cytochrome P450 305a1" evidence="10">
    <location>
        <begin position="19"/>
        <end position="495"/>
    </location>
</feature>
<comment type="similarity">
    <text evidence="2 9">Belongs to the cytochrome P450 family.</text>
</comment>
<dbReference type="PANTHER" id="PTHR24300">
    <property type="entry name" value="CYTOCHROME P450 508A4-RELATED"/>
    <property type="match status" value="1"/>
</dbReference>
<dbReference type="GO" id="GO:0005737">
    <property type="term" value="C:cytoplasm"/>
    <property type="evidence" value="ECO:0007669"/>
    <property type="project" value="TreeGrafter"/>
</dbReference>